<keyword evidence="3 5" id="KW-0378">Hydrolase</keyword>
<dbReference type="SMART" id="SM00640">
    <property type="entry name" value="Glyco_32"/>
    <property type="match status" value="1"/>
</dbReference>
<dbReference type="STRING" id="1437608.GCA_000771645_02383"/>
<organism evidence="8 9">
    <name type="scientific">Bifidobacterium biavatii DSM 23969</name>
    <dbReference type="NCBI Taxonomy" id="1437608"/>
    <lineage>
        <taxon>Bacteria</taxon>
        <taxon>Bacillati</taxon>
        <taxon>Actinomycetota</taxon>
        <taxon>Actinomycetes</taxon>
        <taxon>Bifidobacteriales</taxon>
        <taxon>Bifidobacteriaceae</taxon>
        <taxon>Bifidobacterium</taxon>
    </lineage>
</organism>
<reference evidence="8 9" key="1">
    <citation type="submission" date="2014-03" db="EMBL/GenBank/DDBJ databases">
        <title>Genomics of Bifidobacteria.</title>
        <authorList>
            <person name="Ventura M."/>
            <person name="Milani C."/>
            <person name="Lugli G.A."/>
        </authorList>
    </citation>
    <scope>NUCLEOTIDE SEQUENCE [LARGE SCALE GENOMIC DNA]</scope>
    <source>
        <strain evidence="8 9">DSM 23969</strain>
    </source>
</reference>
<dbReference type="InterPro" id="IPR013148">
    <property type="entry name" value="Glyco_hydro_32_N"/>
</dbReference>
<dbReference type="PANTHER" id="PTHR43101">
    <property type="entry name" value="BETA-FRUCTOSIDASE"/>
    <property type="match status" value="1"/>
</dbReference>
<feature type="domain" description="Glycosyl hydrolase family 32 C-terminal" evidence="7">
    <location>
        <begin position="366"/>
        <end position="518"/>
    </location>
</feature>
<dbReference type="Proteomes" id="UP000029108">
    <property type="component" value="Unassembled WGS sequence"/>
</dbReference>
<evidence type="ECO:0000259" key="6">
    <source>
        <dbReference type="Pfam" id="PF00251"/>
    </source>
</evidence>
<dbReference type="PANTHER" id="PTHR43101:SF1">
    <property type="entry name" value="BETA-FRUCTOSIDASE"/>
    <property type="match status" value="1"/>
</dbReference>
<dbReference type="SUPFAM" id="SSF75005">
    <property type="entry name" value="Arabinanase/levansucrase/invertase"/>
    <property type="match status" value="1"/>
</dbReference>
<protein>
    <recommendedName>
        <fullName evidence="2">beta-fructofuranosidase</fullName>
        <ecNumber evidence="2">3.2.1.26</ecNumber>
    </recommendedName>
</protein>
<evidence type="ECO:0000256" key="3">
    <source>
        <dbReference type="ARBA" id="ARBA00022801"/>
    </source>
</evidence>
<dbReference type="eggNOG" id="COG1621">
    <property type="taxonomic scope" value="Bacteria"/>
</dbReference>
<accession>A0A086ZYH9</accession>
<dbReference type="Pfam" id="PF00251">
    <property type="entry name" value="Glyco_hydro_32N"/>
    <property type="match status" value="1"/>
</dbReference>
<evidence type="ECO:0000313" key="8">
    <source>
        <dbReference type="EMBL" id="KFI51579.1"/>
    </source>
</evidence>
<dbReference type="Gene3D" id="2.115.10.20">
    <property type="entry name" value="Glycosyl hydrolase domain, family 43"/>
    <property type="match status" value="1"/>
</dbReference>
<comment type="similarity">
    <text evidence="1 5">Belongs to the glycosyl hydrolase 32 family.</text>
</comment>
<dbReference type="SUPFAM" id="SSF49899">
    <property type="entry name" value="Concanavalin A-like lectins/glucanases"/>
    <property type="match status" value="1"/>
</dbReference>
<dbReference type="AlphaFoldDB" id="A0A086ZYH9"/>
<dbReference type="InterPro" id="IPR013320">
    <property type="entry name" value="ConA-like_dom_sf"/>
</dbReference>
<keyword evidence="9" id="KW-1185">Reference proteome</keyword>
<proteinExistence type="inferred from homology"/>
<evidence type="ECO:0000256" key="2">
    <source>
        <dbReference type="ARBA" id="ARBA00012758"/>
    </source>
</evidence>
<dbReference type="OrthoDB" id="9776657at2"/>
<feature type="domain" description="Glycosyl hydrolase family 32 N-terminal" evidence="6">
    <location>
        <begin position="41"/>
        <end position="358"/>
    </location>
</feature>
<dbReference type="Pfam" id="PF08244">
    <property type="entry name" value="Glyco_hydro_32C"/>
    <property type="match status" value="1"/>
</dbReference>
<keyword evidence="4 5" id="KW-0326">Glycosidase</keyword>
<dbReference type="InterPro" id="IPR051214">
    <property type="entry name" value="GH32_Enzymes"/>
</dbReference>
<dbReference type="EC" id="3.2.1.26" evidence="2"/>
<dbReference type="CDD" id="cd08996">
    <property type="entry name" value="GH32_FFase"/>
    <property type="match status" value="1"/>
</dbReference>
<evidence type="ECO:0000256" key="5">
    <source>
        <dbReference type="RuleBase" id="RU362110"/>
    </source>
</evidence>
<gene>
    <name evidence="8" type="ORF">BBIA_1604</name>
</gene>
<sequence length="525" mass="58896">MSAFEPTLTPIRDHDAELAKANASLAKLAETRNDRWYPKFHIASQAGWINDPNGLSYYKGRWHVFYQLHPYSAQWGPMHWGHVSSDDMVTWRREPVAFAPSLEQEKDGVFSGSAVIGDDGKLKFYYTGHRWWNGKDNTGGDWQVQMLAEPDDDNLTHETKRGMLIDCPTDKVDHHFRDPKVWKTAGKWWMTFGVSSADKRGQMWLYESDDMVEWTFKTVLFEHPDPNVFMLECPDFFPIRDTEGNEKWVIGFSAMGAKKRGFEIHSTSAAGYMIGSWTPGEAFVPESEFRLWDCGHNFYAPQSFNTVPGDTDEVAGTGRQIMYGWMSPFIEPVPMQDDGWCGQLTLPREITLGSRCGDIHTAPVAEVEGLREDTIDFGAVELPQDGEKVLLDDAEAVEIEMTIDLDASTAERAGLRVHATGDGAYTAIGFDEQIGRVVLDRGAMRNGDRGYRAAPLDADELTGKLELRVFVDRGSVEVYVNHGHQVLSSYSYASEGPRAVKLVAESGSLKVDALKIHHLKSIGLE</sequence>
<evidence type="ECO:0000256" key="4">
    <source>
        <dbReference type="ARBA" id="ARBA00023295"/>
    </source>
</evidence>
<name>A0A086ZYH9_9BIFI</name>
<dbReference type="GO" id="GO:0005975">
    <property type="term" value="P:carbohydrate metabolic process"/>
    <property type="evidence" value="ECO:0007669"/>
    <property type="project" value="InterPro"/>
</dbReference>
<evidence type="ECO:0000259" key="7">
    <source>
        <dbReference type="Pfam" id="PF08244"/>
    </source>
</evidence>
<comment type="caution">
    <text evidence="8">The sequence shown here is derived from an EMBL/GenBank/DDBJ whole genome shotgun (WGS) entry which is preliminary data.</text>
</comment>
<dbReference type="RefSeq" id="WP_033493127.1">
    <property type="nucleotide sequence ID" value="NZ_JDUU01000007.1"/>
</dbReference>
<dbReference type="EMBL" id="JGYN01000009">
    <property type="protein sequence ID" value="KFI51579.1"/>
    <property type="molecule type" value="Genomic_DNA"/>
</dbReference>
<dbReference type="GO" id="GO:0004564">
    <property type="term" value="F:beta-fructofuranosidase activity"/>
    <property type="evidence" value="ECO:0007669"/>
    <property type="project" value="UniProtKB-EC"/>
</dbReference>
<dbReference type="InterPro" id="IPR023296">
    <property type="entry name" value="Glyco_hydro_beta-prop_sf"/>
</dbReference>
<dbReference type="Gene3D" id="2.60.120.560">
    <property type="entry name" value="Exo-inulinase, domain 1"/>
    <property type="match status" value="1"/>
</dbReference>
<evidence type="ECO:0000313" key="9">
    <source>
        <dbReference type="Proteomes" id="UP000029108"/>
    </source>
</evidence>
<evidence type="ECO:0000256" key="1">
    <source>
        <dbReference type="ARBA" id="ARBA00009902"/>
    </source>
</evidence>
<dbReference type="InterPro" id="IPR001362">
    <property type="entry name" value="Glyco_hydro_32"/>
</dbReference>
<dbReference type="InterPro" id="IPR013189">
    <property type="entry name" value="Glyco_hydro_32_C"/>
</dbReference>